<reference evidence="3" key="1">
    <citation type="submission" date="2016-12" db="EMBL/GenBank/DDBJ databases">
        <title>Comparative genomics of four Isosphaeraceae planctomycetes: a common pool of plasmids and glycoside hydrolase genes.</title>
        <authorList>
            <person name="Ivanova A."/>
        </authorList>
    </citation>
    <scope>NUCLEOTIDE SEQUENCE [LARGE SCALE GENOMIC DNA]</scope>
    <source>
        <strain evidence="3">PX4</strain>
    </source>
</reference>
<dbReference type="AlphaFoldDB" id="A0A1U7CRL1"/>
<sequence length="240" mass="26335">MGIRFSTAPKDGVKHRLDPPRIVETAENLAREIDQRLPGSTLSGLAAELVQIAHCTDERASRARRPIYAVRAASVLAIVAAASLLGFIGFHVHARWVFGTITEVFEATDAGFNLVAILAGALWFLASFEARIKRRRVLGYIEELREFIHVIDVTQLYFTPDLYRPETGPPLGGRKLDHTYLLFCTEMLAVIGNLAPLYARGASGDTVLRAVADVDLLANSISLKLQAKAEAVRLGRRSSE</sequence>
<protein>
    <submittedName>
        <fullName evidence="2">Uncharacterized protein</fullName>
    </submittedName>
</protein>
<evidence type="ECO:0000313" key="3">
    <source>
        <dbReference type="Proteomes" id="UP000186309"/>
    </source>
</evidence>
<keyword evidence="3" id="KW-1185">Reference proteome</keyword>
<keyword evidence="1" id="KW-0472">Membrane</keyword>
<proteinExistence type="predicted"/>
<dbReference type="KEGG" id="pbor:BSF38_03093"/>
<dbReference type="STRING" id="1387353.BSF38_03093"/>
<evidence type="ECO:0000256" key="1">
    <source>
        <dbReference type="SAM" id="Phobius"/>
    </source>
</evidence>
<accession>A0A1U7CRL1</accession>
<dbReference type="Proteomes" id="UP000186309">
    <property type="component" value="Chromosome"/>
</dbReference>
<dbReference type="RefSeq" id="WP_145952149.1">
    <property type="nucleotide sequence ID" value="NZ_CP019082.1"/>
</dbReference>
<feature type="transmembrane region" description="Helical" evidence="1">
    <location>
        <begin position="110"/>
        <end position="128"/>
    </location>
</feature>
<dbReference type="OrthoDB" id="250722at2"/>
<evidence type="ECO:0000313" key="2">
    <source>
        <dbReference type="EMBL" id="APW61575.1"/>
    </source>
</evidence>
<dbReference type="EMBL" id="CP019082">
    <property type="protein sequence ID" value="APW61575.1"/>
    <property type="molecule type" value="Genomic_DNA"/>
</dbReference>
<organism evidence="2 3">
    <name type="scientific">Paludisphaera borealis</name>
    <dbReference type="NCBI Taxonomy" id="1387353"/>
    <lineage>
        <taxon>Bacteria</taxon>
        <taxon>Pseudomonadati</taxon>
        <taxon>Planctomycetota</taxon>
        <taxon>Planctomycetia</taxon>
        <taxon>Isosphaerales</taxon>
        <taxon>Isosphaeraceae</taxon>
        <taxon>Paludisphaera</taxon>
    </lineage>
</organism>
<keyword evidence="1" id="KW-1133">Transmembrane helix</keyword>
<gene>
    <name evidence="2" type="ORF">BSF38_03093</name>
</gene>
<name>A0A1U7CRL1_9BACT</name>
<feature type="transmembrane region" description="Helical" evidence="1">
    <location>
        <begin position="68"/>
        <end position="90"/>
    </location>
</feature>
<keyword evidence="1" id="KW-0812">Transmembrane</keyword>